<evidence type="ECO:0000256" key="1">
    <source>
        <dbReference type="SAM" id="MobiDB-lite"/>
    </source>
</evidence>
<evidence type="ECO:0000313" key="4">
    <source>
        <dbReference type="Proteomes" id="UP000320333"/>
    </source>
</evidence>
<dbReference type="EMBL" id="QEAP01000955">
    <property type="protein sequence ID" value="TPX53388.1"/>
    <property type="molecule type" value="Genomic_DNA"/>
</dbReference>
<comment type="caution">
    <text evidence="3">The sequence shown here is derived from an EMBL/GenBank/DDBJ whole genome shotgun (WGS) entry which is preliminary data.</text>
</comment>
<name>A0A507DR34_9FUNG</name>
<keyword evidence="4" id="KW-1185">Reference proteome</keyword>
<dbReference type="Proteomes" id="UP000320333">
    <property type="component" value="Unassembled WGS sequence"/>
</dbReference>
<evidence type="ECO:0000313" key="3">
    <source>
        <dbReference type="EMBL" id="TPX53388.1"/>
    </source>
</evidence>
<dbReference type="InterPro" id="IPR025340">
    <property type="entry name" value="DUF4246"/>
</dbReference>
<protein>
    <recommendedName>
        <fullName evidence="2">DUF4246 domain-containing protein</fullName>
    </recommendedName>
</protein>
<dbReference type="STRING" id="246404.A0A507DR34"/>
<organism evidence="3 4">
    <name type="scientific">Chytriomyces confervae</name>
    <dbReference type="NCBI Taxonomy" id="246404"/>
    <lineage>
        <taxon>Eukaryota</taxon>
        <taxon>Fungi</taxon>
        <taxon>Fungi incertae sedis</taxon>
        <taxon>Chytridiomycota</taxon>
        <taxon>Chytridiomycota incertae sedis</taxon>
        <taxon>Chytridiomycetes</taxon>
        <taxon>Chytridiales</taxon>
        <taxon>Chytriomycetaceae</taxon>
        <taxon>Chytriomyces</taxon>
    </lineage>
</organism>
<feature type="region of interest" description="Disordered" evidence="1">
    <location>
        <begin position="556"/>
        <end position="579"/>
    </location>
</feature>
<proteinExistence type="predicted"/>
<feature type="domain" description="DUF4246" evidence="2">
    <location>
        <begin position="108"/>
        <end position="515"/>
    </location>
</feature>
<dbReference type="PANTHER" id="PTHR33119">
    <property type="entry name" value="IFI3P"/>
    <property type="match status" value="1"/>
</dbReference>
<dbReference type="Pfam" id="PF14033">
    <property type="entry name" value="DUF4246"/>
    <property type="match status" value="1"/>
</dbReference>
<reference evidence="3 4" key="1">
    <citation type="journal article" date="2019" name="Sci. Rep.">
        <title>Comparative genomics of chytrid fungi reveal insights into the obligate biotrophic and pathogenic lifestyle of Synchytrium endobioticum.</title>
        <authorList>
            <person name="van de Vossenberg B.T.L.H."/>
            <person name="Warris S."/>
            <person name="Nguyen H.D.T."/>
            <person name="van Gent-Pelzer M.P.E."/>
            <person name="Joly D.L."/>
            <person name="van de Geest H.C."/>
            <person name="Bonants P.J.M."/>
            <person name="Smith D.S."/>
            <person name="Levesque C.A."/>
            <person name="van der Lee T.A.J."/>
        </authorList>
    </citation>
    <scope>NUCLEOTIDE SEQUENCE [LARGE SCALE GENOMIC DNA]</scope>
    <source>
        <strain evidence="3 4">CBS 675.73</strain>
    </source>
</reference>
<dbReference type="OrthoDB" id="415532at2759"/>
<dbReference type="InterPro" id="IPR049192">
    <property type="entry name" value="DUF4246_C"/>
</dbReference>
<sequence>MLFPDFRLKALPLVTERETRYMCIMNEVMIEPDWWIKSSNPEEVKRWKMEIKVALLALDSDPPEWYNESAHAAAERLDGSGLNDADRDLDRGDDQLIPHVPYSQFVKQSIKFMFEELEFIAANCIRETPSGAVISPTSIHGVFISDSIIPQKLLSKFNAQAASVETDSLAKEKWNKNSNNTVLDLVHPSDYCAVYGVSKLRKNAAQICGIEPVIYSGPTAKDASARFQWLPSEFRIDGAGKVHIQSYINNLNRRVHNELYDTIAAVFEAMVPMFEMTVGSFTTEPTPRIHAPPNISRYQQDFCEWCKERTPKMGIFDTNSAEFLNFMNALWGQPQPINIPGLPESFDSSSAANLASHMSKLETERTYQVYVQMATIHLTPENPVYNGGNWHLEGKVNEAIGATGIVYYDMSNFQSFYDDGCLFDFEQRDFSGLERVFGVSPETLVHTQIRGQIDARNHRAVVFPDFLHHKVKDFELDDKKKPGFCRILVFFLVHPLFCTYSTRTVAMQQRDWVAQDLFDLVFKGILPYEIVESVVGYLGSTFSAVEAAVYAHELSEERSNPSPTDLEDELLSVSTHSRA</sequence>
<gene>
    <name evidence="3" type="ORF">CcCBS67573_g09712</name>
</gene>
<dbReference type="PANTHER" id="PTHR33119:SF1">
    <property type="entry name" value="FE2OG DIOXYGENASE DOMAIN-CONTAINING PROTEIN"/>
    <property type="match status" value="1"/>
</dbReference>
<evidence type="ECO:0000259" key="2">
    <source>
        <dbReference type="Pfam" id="PF14033"/>
    </source>
</evidence>
<dbReference type="AlphaFoldDB" id="A0A507DR34"/>
<accession>A0A507DR34</accession>